<reference evidence="2" key="1">
    <citation type="submission" date="2022-11" db="UniProtKB">
        <authorList>
            <consortium name="WormBaseParasite"/>
        </authorList>
    </citation>
    <scope>IDENTIFICATION</scope>
</reference>
<evidence type="ECO:0000313" key="2">
    <source>
        <dbReference type="WBParaSite" id="PS1159_v2.g7364.t1"/>
    </source>
</evidence>
<sequence length="89" mass="10355">MTPPPSKLCSKESENISREFANNWSHYKALLETDSEQDILNALNTLEAVRVKWQKSDAEARYYKEKLSKSERNNNELKSAHERMNGKLL</sequence>
<dbReference type="Proteomes" id="UP000887580">
    <property type="component" value="Unplaced"/>
</dbReference>
<organism evidence="1 2">
    <name type="scientific">Panagrolaimus sp. PS1159</name>
    <dbReference type="NCBI Taxonomy" id="55785"/>
    <lineage>
        <taxon>Eukaryota</taxon>
        <taxon>Metazoa</taxon>
        <taxon>Ecdysozoa</taxon>
        <taxon>Nematoda</taxon>
        <taxon>Chromadorea</taxon>
        <taxon>Rhabditida</taxon>
        <taxon>Tylenchina</taxon>
        <taxon>Panagrolaimomorpha</taxon>
        <taxon>Panagrolaimoidea</taxon>
        <taxon>Panagrolaimidae</taxon>
        <taxon>Panagrolaimus</taxon>
    </lineage>
</organism>
<accession>A0AC35GPP0</accession>
<evidence type="ECO:0000313" key="1">
    <source>
        <dbReference type="Proteomes" id="UP000887580"/>
    </source>
</evidence>
<protein>
    <submittedName>
        <fullName evidence="2">Uncharacterized protein</fullName>
    </submittedName>
</protein>
<dbReference type="WBParaSite" id="PS1159_v2.g7364.t1">
    <property type="protein sequence ID" value="PS1159_v2.g7364.t1"/>
    <property type="gene ID" value="PS1159_v2.g7364"/>
</dbReference>
<name>A0AC35GPP0_9BILA</name>
<proteinExistence type="predicted"/>